<protein>
    <submittedName>
        <fullName evidence="3">MerR family transcriptional regulator</fullName>
    </submittedName>
</protein>
<dbReference type="SUPFAM" id="SSF46955">
    <property type="entry name" value="Putative DNA-binding domain"/>
    <property type="match status" value="1"/>
</dbReference>
<dbReference type="EMBL" id="JBHSSD010000021">
    <property type="protein sequence ID" value="MFC6164074.1"/>
    <property type="molecule type" value="Genomic_DNA"/>
</dbReference>
<comment type="caution">
    <text evidence="3">The sequence shown here is derived from an EMBL/GenBank/DDBJ whole genome shotgun (WGS) entry which is preliminary data.</text>
</comment>
<dbReference type="InterPro" id="IPR009061">
    <property type="entry name" value="DNA-bd_dom_put_sf"/>
</dbReference>
<evidence type="ECO:0000313" key="3">
    <source>
        <dbReference type="EMBL" id="MFC6164074.1"/>
    </source>
</evidence>
<gene>
    <name evidence="3" type="ORF">ACFP3T_05250</name>
</gene>
<dbReference type="InterPro" id="IPR000551">
    <property type="entry name" value="MerR-type_HTH_dom"/>
</dbReference>
<evidence type="ECO:0000259" key="2">
    <source>
        <dbReference type="PROSITE" id="PS50937"/>
    </source>
</evidence>
<evidence type="ECO:0000313" key="4">
    <source>
        <dbReference type="Proteomes" id="UP001596253"/>
    </source>
</evidence>
<reference evidence="4" key="1">
    <citation type="journal article" date="2019" name="Int. J. Syst. Evol. Microbiol.">
        <title>The Global Catalogue of Microorganisms (GCM) 10K type strain sequencing project: providing services to taxonomists for standard genome sequencing and annotation.</title>
        <authorList>
            <consortium name="The Broad Institute Genomics Platform"/>
            <consortium name="The Broad Institute Genome Sequencing Center for Infectious Disease"/>
            <person name="Wu L."/>
            <person name="Ma J."/>
        </authorList>
    </citation>
    <scope>NUCLEOTIDE SEQUENCE [LARGE SCALE GENOMIC DNA]</scope>
    <source>
        <strain evidence="4">CCM 8932</strain>
    </source>
</reference>
<keyword evidence="4" id="KW-1185">Reference proteome</keyword>
<dbReference type="Gene3D" id="1.10.1660.10">
    <property type="match status" value="1"/>
</dbReference>
<feature type="domain" description="HTH merR-type" evidence="2">
    <location>
        <begin position="2"/>
        <end position="71"/>
    </location>
</feature>
<dbReference type="PANTHER" id="PTHR30204:SF83">
    <property type="entry name" value="TRANSCRIPTIONAL REGULATOR, MERR FAMILY"/>
    <property type="match status" value="1"/>
</dbReference>
<dbReference type="RefSeq" id="WP_137641034.1">
    <property type="nucleotide sequence ID" value="NZ_BJDK01000036.1"/>
</dbReference>
<accession>A0ABW1R415</accession>
<dbReference type="PANTHER" id="PTHR30204">
    <property type="entry name" value="REDOX-CYCLING DRUG-SENSING TRANSCRIPTIONAL ACTIVATOR SOXR"/>
    <property type="match status" value="1"/>
</dbReference>
<sequence>MLYSIGTVAKKTGLSSYTLRYYEKAGLTPFVKRDDHGRRIFNDDDLDLLALIRCLKQTGMPLEDIRQFVSWCQAGDGTLAERLAMFQQQKLAVEQQIHESLLNLQKVNHKIDVYQRAVAAGSEGLVDCDSLSQLSADELLAQVKAYEAAQKL</sequence>
<dbReference type="Proteomes" id="UP001596253">
    <property type="component" value="Unassembled WGS sequence"/>
</dbReference>
<dbReference type="PROSITE" id="PS50937">
    <property type="entry name" value="HTH_MERR_2"/>
    <property type="match status" value="1"/>
</dbReference>
<dbReference type="InterPro" id="IPR047057">
    <property type="entry name" value="MerR_fam"/>
</dbReference>
<keyword evidence="1" id="KW-0238">DNA-binding</keyword>
<dbReference type="Pfam" id="PF13411">
    <property type="entry name" value="MerR_1"/>
    <property type="match status" value="1"/>
</dbReference>
<proteinExistence type="predicted"/>
<organism evidence="3 4">
    <name type="scientific">Lactiplantibacillus dongliensis</name>
    <dbReference type="NCBI Taxonomy" id="2559919"/>
    <lineage>
        <taxon>Bacteria</taxon>
        <taxon>Bacillati</taxon>
        <taxon>Bacillota</taxon>
        <taxon>Bacilli</taxon>
        <taxon>Lactobacillales</taxon>
        <taxon>Lactobacillaceae</taxon>
        <taxon>Lactiplantibacillus</taxon>
    </lineage>
</organism>
<evidence type="ECO:0000256" key="1">
    <source>
        <dbReference type="ARBA" id="ARBA00023125"/>
    </source>
</evidence>
<dbReference type="SMART" id="SM00422">
    <property type="entry name" value="HTH_MERR"/>
    <property type="match status" value="1"/>
</dbReference>
<dbReference type="CDD" id="cd01109">
    <property type="entry name" value="HTH_YyaN"/>
    <property type="match status" value="1"/>
</dbReference>
<dbReference type="PRINTS" id="PR00040">
    <property type="entry name" value="HTHMERR"/>
</dbReference>
<name>A0ABW1R415_9LACO</name>